<feature type="transmembrane region" description="Helical" evidence="1">
    <location>
        <begin position="29"/>
        <end position="49"/>
    </location>
</feature>
<protein>
    <submittedName>
        <fullName evidence="2">Uncharacterized protein</fullName>
    </submittedName>
</protein>
<organism evidence="2 3">
    <name type="scientific">Gymnodinialimonas ceratoperidinii</name>
    <dbReference type="NCBI Taxonomy" id="2856823"/>
    <lineage>
        <taxon>Bacteria</taxon>
        <taxon>Pseudomonadati</taxon>
        <taxon>Pseudomonadota</taxon>
        <taxon>Alphaproteobacteria</taxon>
        <taxon>Rhodobacterales</taxon>
        <taxon>Paracoccaceae</taxon>
        <taxon>Gymnodinialimonas</taxon>
    </lineage>
</organism>
<feature type="transmembrane region" description="Helical" evidence="1">
    <location>
        <begin position="6"/>
        <end position="22"/>
    </location>
</feature>
<evidence type="ECO:0000256" key="1">
    <source>
        <dbReference type="SAM" id="Phobius"/>
    </source>
</evidence>
<keyword evidence="1" id="KW-0812">Transmembrane</keyword>
<reference evidence="2 3" key="1">
    <citation type="submission" date="2021-07" db="EMBL/GenBank/DDBJ databases">
        <title>A novel Jannaschia species isolated from marine dinoflagellate Ceratoperidinium margalefii.</title>
        <authorList>
            <person name="Jiang Y."/>
            <person name="Li Z."/>
        </authorList>
    </citation>
    <scope>NUCLEOTIDE SEQUENCE [LARGE SCALE GENOMIC DNA]</scope>
    <source>
        <strain evidence="2 3">J12C1-MA-4</strain>
    </source>
</reference>
<dbReference type="EMBL" id="CP079194">
    <property type="protein sequence ID" value="QXT41264.1"/>
    <property type="molecule type" value="Genomic_DNA"/>
</dbReference>
<dbReference type="AlphaFoldDB" id="A0A8F6U095"/>
<dbReference type="RefSeq" id="WP_219004921.1">
    <property type="nucleotide sequence ID" value="NZ_CP079194.1"/>
</dbReference>
<name>A0A8F6U095_9RHOB</name>
<dbReference type="KEGG" id="gce:KYE46_08655"/>
<evidence type="ECO:0000313" key="2">
    <source>
        <dbReference type="EMBL" id="QXT41264.1"/>
    </source>
</evidence>
<sequence>MNHTLLIGFSAIAGLLAGYVTARKGKRWMLWGIWGVCVTVCIGLLPLVYSNDMDQTLVGVFLLFSVALPFSFCAVAAGLIGITARALRKEDEAE</sequence>
<evidence type="ECO:0000313" key="3">
    <source>
        <dbReference type="Proteomes" id="UP000825009"/>
    </source>
</evidence>
<dbReference type="Proteomes" id="UP000825009">
    <property type="component" value="Chromosome"/>
</dbReference>
<keyword evidence="3" id="KW-1185">Reference proteome</keyword>
<feature type="transmembrane region" description="Helical" evidence="1">
    <location>
        <begin position="61"/>
        <end position="82"/>
    </location>
</feature>
<keyword evidence="1" id="KW-0472">Membrane</keyword>
<gene>
    <name evidence="2" type="ORF">KYE46_08655</name>
</gene>
<accession>A0A8F6U095</accession>
<keyword evidence="1" id="KW-1133">Transmembrane helix</keyword>
<proteinExistence type="predicted"/>